<gene>
    <name evidence="2" type="ORF">PoB_000919000</name>
</gene>
<feature type="compositionally biased region" description="Polar residues" evidence="1">
    <location>
        <begin position="60"/>
        <end position="76"/>
    </location>
</feature>
<reference evidence="2 3" key="1">
    <citation type="journal article" date="2021" name="Elife">
        <title>Chloroplast acquisition without the gene transfer in kleptoplastic sea slugs, Plakobranchus ocellatus.</title>
        <authorList>
            <person name="Maeda T."/>
            <person name="Takahashi S."/>
            <person name="Yoshida T."/>
            <person name="Shimamura S."/>
            <person name="Takaki Y."/>
            <person name="Nagai Y."/>
            <person name="Toyoda A."/>
            <person name="Suzuki Y."/>
            <person name="Arimoto A."/>
            <person name="Ishii H."/>
            <person name="Satoh N."/>
            <person name="Nishiyama T."/>
            <person name="Hasebe M."/>
            <person name="Maruyama T."/>
            <person name="Minagawa J."/>
            <person name="Obokata J."/>
            <person name="Shigenobu S."/>
        </authorList>
    </citation>
    <scope>NUCLEOTIDE SEQUENCE [LARGE SCALE GENOMIC DNA]</scope>
</reference>
<dbReference type="AlphaFoldDB" id="A0AAV3YHX2"/>
<feature type="region of interest" description="Disordered" evidence="1">
    <location>
        <begin position="24"/>
        <end position="76"/>
    </location>
</feature>
<protein>
    <recommendedName>
        <fullName evidence="4">G5 domain-containing protein</fullName>
    </recommendedName>
</protein>
<evidence type="ECO:0000313" key="2">
    <source>
        <dbReference type="EMBL" id="GFN82684.1"/>
    </source>
</evidence>
<sequence>MSRVESQSTRTYTVQEGNTMKTITERTVTTADGKTTTYREEKTETVGGSGGLPSSKPALVSNSPTKGGQPVSFSGQ</sequence>
<comment type="caution">
    <text evidence="2">The sequence shown here is derived from an EMBL/GenBank/DDBJ whole genome shotgun (WGS) entry which is preliminary data.</text>
</comment>
<evidence type="ECO:0000256" key="1">
    <source>
        <dbReference type="SAM" id="MobiDB-lite"/>
    </source>
</evidence>
<accession>A0AAV3YHX2</accession>
<name>A0AAV3YHX2_9GAST</name>
<keyword evidence="3" id="KW-1185">Reference proteome</keyword>
<dbReference type="EMBL" id="BLXT01001025">
    <property type="protein sequence ID" value="GFN82684.1"/>
    <property type="molecule type" value="Genomic_DNA"/>
</dbReference>
<evidence type="ECO:0000313" key="3">
    <source>
        <dbReference type="Proteomes" id="UP000735302"/>
    </source>
</evidence>
<proteinExistence type="predicted"/>
<feature type="compositionally biased region" description="Polar residues" evidence="1">
    <location>
        <begin position="24"/>
        <end position="33"/>
    </location>
</feature>
<organism evidence="2 3">
    <name type="scientific">Plakobranchus ocellatus</name>
    <dbReference type="NCBI Taxonomy" id="259542"/>
    <lineage>
        <taxon>Eukaryota</taxon>
        <taxon>Metazoa</taxon>
        <taxon>Spiralia</taxon>
        <taxon>Lophotrochozoa</taxon>
        <taxon>Mollusca</taxon>
        <taxon>Gastropoda</taxon>
        <taxon>Heterobranchia</taxon>
        <taxon>Euthyneura</taxon>
        <taxon>Panpulmonata</taxon>
        <taxon>Sacoglossa</taxon>
        <taxon>Placobranchoidea</taxon>
        <taxon>Plakobranchidae</taxon>
        <taxon>Plakobranchus</taxon>
    </lineage>
</organism>
<evidence type="ECO:0008006" key="4">
    <source>
        <dbReference type="Google" id="ProtNLM"/>
    </source>
</evidence>
<dbReference type="Proteomes" id="UP000735302">
    <property type="component" value="Unassembled WGS sequence"/>
</dbReference>